<name>A0A443HPH2_BYSSP</name>
<proteinExistence type="predicted"/>
<keyword evidence="1" id="KW-0472">Membrane</keyword>
<keyword evidence="1" id="KW-1133">Transmembrane helix</keyword>
<sequence length="114" mass="13107">MYCFFFHIVPFYFVFQVKKNTPPCPVSNQSDRSHLIMYVCTVLLIFFFFLLEIPSWRCLGGGRSADFEPDDFFTLHRPSDGRFASSLLFVPGDGVILAVCALGFREADLTYMVR</sequence>
<feature type="transmembrane region" description="Helical" evidence="1">
    <location>
        <begin position="35"/>
        <end position="53"/>
    </location>
</feature>
<keyword evidence="3" id="KW-1185">Reference proteome</keyword>
<organism evidence="2 3">
    <name type="scientific">Byssochlamys spectabilis</name>
    <name type="common">Paecilomyces variotii</name>
    <dbReference type="NCBI Taxonomy" id="264951"/>
    <lineage>
        <taxon>Eukaryota</taxon>
        <taxon>Fungi</taxon>
        <taxon>Dikarya</taxon>
        <taxon>Ascomycota</taxon>
        <taxon>Pezizomycotina</taxon>
        <taxon>Eurotiomycetes</taxon>
        <taxon>Eurotiomycetidae</taxon>
        <taxon>Eurotiales</taxon>
        <taxon>Thermoascaceae</taxon>
        <taxon>Paecilomyces</taxon>
    </lineage>
</organism>
<gene>
    <name evidence="2" type="ORF">C8Q69DRAFT_333434</name>
</gene>
<dbReference type="Proteomes" id="UP000283841">
    <property type="component" value="Unassembled WGS sequence"/>
</dbReference>
<dbReference type="RefSeq" id="XP_028483368.1">
    <property type="nucleotide sequence ID" value="XM_028627499.1"/>
</dbReference>
<evidence type="ECO:0000256" key="1">
    <source>
        <dbReference type="SAM" id="Phobius"/>
    </source>
</evidence>
<evidence type="ECO:0000313" key="3">
    <source>
        <dbReference type="Proteomes" id="UP000283841"/>
    </source>
</evidence>
<comment type="caution">
    <text evidence="2">The sequence shown here is derived from an EMBL/GenBank/DDBJ whole genome shotgun (WGS) entry which is preliminary data.</text>
</comment>
<accession>A0A443HPH2</accession>
<dbReference type="EMBL" id="RCNU01000009">
    <property type="protein sequence ID" value="RWQ93723.1"/>
    <property type="molecule type" value="Genomic_DNA"/>
</dbReference>
<feature type="transmembrane region" description="Helical" evidence="1">
    <location>
        <begin position="83"/>
        <end position="104"/>
    </location>
</feature>
<keyword evidence="1" id="KW-0812">Transmembrane</keyword>
<reference evidence="2 3" key="1">
    <citation type="journal article" date="2018" name="Front. Microbiol.">
        <title>Genomic and genetic insights into a cosmopolitan fungus, Paecilomyces variotii (Eurotiales).</title>
        <authorList>
            <person name="Urquhart A.S."/>
            <person name="Mondo S.J."/>
            <person name="Makela M.R."/>
            <person name="Hane J.K."/>
            <person name="Wiebenga A."/>
            <person name="He G."/>
            <person name="Mihaltcheva S."/>
            <person name="Pangilinan J."/>
            <person name="Lipzen A."/>
            <person name="Barry K."/>
            <person name="de Vries R.P."/>
            <person name="Grigoriev I.V."/>
            <person name="Idnurm A."/>
        </authorList>
    </citation>
    <scope>NUCLEOTIDE SEQUENCE [LARGE SCALE GENOMIC DNA]</scope>
    <source>
        <strain evidence="2 3">CBS 101075</strain>
    </source>
</reference>
<dbReference type="GeneID" id="39596776"/>
<evidence type="ECO:0000313" key="2">
    <source>
        <dbReference type="EMBL" id="RWQ93723.1"/>
    </source>
</evidence>
<protein>
    <submittedName>
        <fullName evidence="2">Uncharacterized protein</fullName>
    </submittedName>
</protein>
<dbReference type="VEuPathDB" id="FungiDB:C8Q69DRAFT_333434"/>
<dbReference type="AlphaFoldDB" id="A0A443HPH2"/>